<gene>
    <name evidence="1" type="ORF">PFLmoz3_06150</name>
</gene>
<evidence type="ECO:0000313" key="2">
    <source>
        <dbReference type="Proteomes" id="UP000061348"/>
    </source>
</evidence>
<dbReference type="EMBL" id="LCYA01000277">
    <property type="protein sequence ID" value="KWV73897.1"/>
    <property type="molecule type" value="Genomic_DNA"/>
</dbReference>
<dbReference type="Proteomes" id="UP000061348">
    <property type="component" value="Unassembled WGS sequence"/>
</dbReference>
<comment type="caution">
    <text evidence="1">The sequence shown here is derived from an EMBL/GenBank/DDBJ whole genome shotgun (WGS) entry which is preliminary data.</text>
</comment>
<dbReference type="AlphaFoldDB" id="A0A109KRD0"/>
<proteinExistence type="predicted"/>
<evidence type="ECO:0000313" key="1">
    <source>
        <dbReference type="EMBL" id="KWV73897.1"/>
    </source>
</evidence>
<sequence length="89" mass="9819">MLDALDNTSVRGLRDGAILAVLLGLRREEAAQQHVNHMVERRGIRHLTVQGKDRMVMPDRDRKSCETPAGSTRTVKLILVNGCGKVEAS</sequence>
<name>A0A109KRD0_PSEFL</name>
<organism evidence="1 2">
    <name type="scientific">Pseudomonas fluorescens</name>
    <dbReference type="NCBI Taxonomy" id="294"/>
    <lineage>
        <taxon>Bacteria</taxon>
        <taxon>Pseudomonadati</taxon>
        <taxon>Pseudomonadota</taxon>
        <taxon>Gammaproteobacteria</taxon>
        <taxon>Pseudomonadales</taxon>
        <taxon>Pseudomonadaceae</taxon>
        <taxon>Pseudomonas</taxon>
    </lineage>
</organism>
<protein>
    <submittedName>
        <fullName evidence="1">Uncharacterized protein</fullName>
    </submittedName>
</protein>
<reference evidence="1 2" key="1">
    <citation type="submission" date="2015-05" db="EMBL/GenBank/DDBJ databases">
        <title>A genomic and transcriptomic approach to investigate the blue pigment phenotype in Pseudomonas fluorescens.</title>
        <authorList>
            <person name="Andreani N.A."/>
            <person name="Cardazzo B."/>
        </authorList>
    </citation>
    <scope>NUCLEOTIDE SEQUENCE [LARGE SCALE GENOMIC DNA]</scope>
    <source>
        <strain evidence="1 2">Ps_22</strain>
    </source>
</reference>
<accession>A0A109KRD0</accession>